<evidence type="ECO:0000256" key="1">
    <source>
        <dbReference type="ARBA" id="ARBA00004889"/>
    </source>
</evidence>
<dbReference type="Pfam" id="PF00156">
    <property type="entry name" value="Pribosyltran"/>
    <property type="match status" value="1"/>
</dbReference>
<dbReference type="AlphaFoldDB" id="A0A7V3RER9"/>
<comment type="catalytic activity">
    <reaction evidence="7">
        <text>orotidine 5'-phosphate + diphosphate = orotate + 5-phospho-alpha-D-ribose 1-diphosphate</text>
        <dbReference type="Rhea" id="RHEA:10380"/>
        <dbReference type="ChEBI" id="CHEBI:30839"/>
        <dbReference type="ChEBI" id="CHEBI:33019"/>
        <dbReference type="ChEBI" id="CHEBI:57538"/>
        <dbReference type="ChEBI" id="CHEBI:58017"/>
        <dbReference type="EC" id="2.4.2.10"/>
    </reaction>
</comment>
<dbReference type="InterPro" id="IPR023031">
    <property type="entry name" value="OPRT"/>
</dbReference>
<name>A0A7V3RER9_9BACT</name>
<keyword evidence="6 7" id="KW-0665">Pyrimidine biosynthesis</keyword>
<feature type="binding site" evidence="7">
    <location>
        <position position="116"/>
    </location>
    <ligand>
        <name>orotate</name>
        <dbReference type="ChEBI" id="CHEBI:30839"/>
    </ligand>
</feature>
<evidence type="ECO:0000256" key="6">
    <source>
        <dbReference type="ARBA" id="ARBA00022975"/>
    </source>
</evidence>
<dbReference type="Gene3D" id="3.40.50.2020">
    <property type="match status" value="1"/>
</dbReference>
<dbReference type="EC" id="2.4.2.10" evidence="2 7"/>
<dbReference type="HAMAP" id="MF_01208">
    <property type="entry name" value="PyrE"/>
    <property type="match status" value="1"/>
</dbReference>
<keyword evidence="4 7" id="KW-0808">Transferase</keyword>
<sequence>MDFRKVLEETGALLHGHFLLSSGLHSDTYIQCAKILKYPWYAQELGYEISMKVSVYDPDCIVSPAIGGIIIGYEVAKHLSLPFLFTERDESGYMKFRREFDPSGYKRIVIVEDVVTTGKSTGEVIVALKNAGAEVVCASAIANRGETHEIAGLPLKALIDLPLKHYEVQSCPMCKSGIELVKPGTRKF</sequence>
<protein>
    <recommendedName>
        <fullName evidence="2 7">Orotate phosphoribosyltransferase</fullName>
        <shortName evidence="7">OPRT</shortName>
        <shortName evidence="7">OPRTase</shortName>
        <ecNumber evidence="2 7">2.4.2.10</ecNumber>
    </recommendedName>
</protein>
<dbReference type="PANTHER" id="PTHR19278:SF9">
    <property type="entry name" value="URIDINE 5'-MONOPHOSPHATE SYNTHASE"/>
    <property type="match status" value="1"/>
</dbReference>
<dbReference type="UniPathway" id="UPA00070">
    <property type="reaction ID" value="UER00119"/>
</dbReference>
<evidence type="ECO:0000313" key="9">
    <source>
        <dbReference type="EMBL" id="HGE75202.1"/>
    </source>
</evidence>
<dbReference type="NCBIfam" id="TIGR01367">
    <property type="entry name" value="pyrE_Therm"/>
    <property type="match status" value="1"/>
</dbReference>
<dbReference type="PANTHER" id="PTHR19278">
    <property type="entry name" value="OROTATE PHOSPHORIBOSYLTRANSFERASE"/>
    <property type="match status" value="1"/>
</dbReference>
<dbReference type="InterPro" id="IPR006273">
    <property type="entry name" value="Orotate_PRibTrfase_bac"/>
</dbReference>
<dbReference type="GO" id="GO:0044205">
    <property type="term" value="P:'de novo' UMP biosynthetic process"/>
    <property type="evidence" value="ECO:0007669"/>
    <property type="project" value="UniProtKB-UniRule"/>
</dbReference>
<comment type="cofactor">
    <cofactor evidence="7">
        <name>Mg(2+)</name>
        <dbReference type="ChEBI" id="CHEBI:18420"/>
    </cofactor>
</comment>
<evidence type="ECO:0000256" key="2">
    <source>
        <dbReference type="ARBA" id="ARBA00011971"/>
    </source>
</evidence>
<comment type="pathway">
    <text evidence="1 7">Pyrimidine metabolism; UMP biosynthesis via de novo pathway; UMP from orotate: step 1/2.</text>
</comment>
<dbReference type="InterPro" id="IPR029057">
    <property type="entry name" value="PRTase-like"/>
</dbReference>
<comment type="similarity">
    <text evidence="7">Belongs to the purine/pyrimidine phosphoribosyltransferase family. PyrE subfamily.</text>
</comment>
<reference evidence="9" key="1">
    <citation type="journal article" date="2020" name="mSystems">
        <title>Genome- and Community-Level Interaction Insights into Carbon Utilization and Element Cycling Functions of Hydrothermarchaeota in Hydrothermal Sediment.</title>
        <authorList>
            <person name="Zhou Z."/>
            <person name="Liu Y."/>
            <person name="Xu W."/>
            <person name="Pan J."/>
            <person name="Luo Z.H."/>
            <person name="Li M."/>
        </authorList>
    </citation>
    <scope>NUCLEOTIDE SEQUENCE [LARGE SCALE GENOMIC DNA]</scope>
    <source>
        <strain evidence="9">SpSt-966</strain>
    </source>
</reference>
<comment type="function">
    <text evidence="7">Catalyzes the transfer of a ribosyl phosphate group from 5-phosphoribose 1-diphosphate to orotate, leading to the formation of orotidine monophosphate (OMP).</text>
</comment>
<evidence type="ECO:0000256" key="4">
    <source>
        <dbReference type="ARBA" id="ARBA00022679"/>
    </source>
</evidence>
<feature type="binding site" evidence="7">
    <location>
        <position position="88"/>
    </location>
    <ligand>
        <name>5-phospho-alpha-D-ribose 1-diphosphate</name>
        <dbReference type="ChEBI" id="CHEBI:58017"/>
        <note>ligand shared between dimeric partners</note>
    </ligand>
</feature>
<keyword evidence="5 7" id="KW-0460">Magnesium</keyword>
<comment type="subunit">
    <text evidence="7">Homodimer.</text>
</comment>
<accession>A0A7V3RER9</accession>
<evidence type="ECO:0000256" key="7">
    <source>
        <dbReference type="HAMAP-Rule" id="MF_01208"/>
    </source>
</evidence>
<evidence type="ECO:0000259" key="8">
    <source>
        <dbReference type="Pfam" id="PF00156"/>
    </source>
</evidence>
<dbReference type="CDD" id="cd06223">
    <property type="entry name" value="PRTases_typeI"/>
    <property type="match status" value="1"/>
</dbReference>
<gene>
    <name evidence="7" type="primary">pyrE</name>
    <name evidence="9" type="ORF">ENX73_03660</name>
</gene>
<dbReference type="InterPro" id="IPR000836">
    <property type="entry name" value="PRTase_dom"/>
</dbReference>
<comment type="caution">
    <text evidence="7">Lacks conserved residue(s) required for the propagation of feature annotation.</text>
</comment>
<evidence type="ECO:0000256" key="3">
    <source>
        <dbReference type="ARBA" id="ARBA00022676"/>
    </source>
</evidence>
<feature type="binding site" description="in other chain" evidence="7">
    <location>
        <begin position="112"/>
        <end position="120"/>
    </location>
    <ligand>
        <name>5-phospho-alpha-D-ribose 1-diphosphate</name>
        <dbReference type="ChEBI" id="CHEBI:58017"/>
        <note>ligand shared between dimeric partners</note>
    </ligand>
</feature>
<evidence type="ECO:0000256" key="5">
    <source>
        <dbReference type="ARBA" id="ARBA00022842"/>
    </source>
</evidence>
<dbReference type="EMBL" id="DTPE01000156">
    <property type="protein sequence ID" value="HGE75202.1"/>
    <property type="molecule type" value="Genomic_DNA"/>
</dbReference>
<proteinExistence type="inferred from homology"/>
<dbReference type="GO" id="GO:0004588">
    <property type="term" value="F:orotate phosphoribosyltransferase activity"/>
    <property type="evidence" value="ECO:0007669"/>
    <property type="project" value="UniProtKB-UniRule"/>
</dbReference>
<dbReference type="GO" id="GO:0000287">
    <property type="term" value="F:magnesium ion binding"/>
    <property type="evidence" value="ECO:0007669"/>
    <property type="project" value="UniProtKB-UniRule"/>
</dbReference>
<dbReference type="GO" id="GO:0019856">
    <property type="term" value="P:pyrimidine nucleobase biosynthetic process"/>
    <property type="evidence" value="ECO:0007669"/>
    <property type="project" value="InterPro"/>
</dbReference>
<organism evidence="9">
    <name type="scientific">Mesoaciditoga lauensis</name>
    <dbReference type="NCBI Taxonomy" id="1495039"/>
    <lineage>
        <taxon>Bacteria</taxon>
        <taxon>Thermotogati</taxon>
        <taxon>Thermotogota</taxon>
        <taxon>Thermotogae</taxon>
        <taxon>Mesoaciditogales</taxon>
        <taxon>Mesoaciditogaceae</taxon>
        <taxon>Mesoaciditoga</taxon>
    </lineage>
</organism>
<dbReference type="SUPFAM" id="SSF53271">
    <property type="entry name" value="PRTase-like"/>
    <property type="match status" value="1"/>
</dbReference>
<keyword evidence="3 7" id="KW-0328">Glycosyltransferase</keyword>
<feature type="binding site" evidence="7">
    <location>
        <position position="144"/>
    </location>
    <ligand>
        <name>orotate</name>
        <dbReference type="ChEBI" id="CHEBI:30839"/>
    </ligand>
</feature>
<comment type="caution">
    <text evidence="9">The sequence shown here is derived from an EMBL/GenBank/DDBJ whole genome shotgun (WGS) entry which is preliminary data.</text>
</comment>
<feature type="domain" description="Phosphoribosyltransferase" evidence="8">
    <location>
        <begin position="48"/>
        <end position="148"/>
    </location>
</feature>